<keyword evidence="7" id="KW-0436">Ligase</keyword>
<keyword evidence="8" id="KW-1185">Reference proteome</keyword>
<feature type="transmembrane region" description="Helical" evidence="5">
    <location>
        <begin position="75"/>
        <end position="92"/>
    </location>
</feature>
<keyword evidence="3 5" id="KW-1133">Transmembrane helix</keyword>
<protein>
    <submittedName>
        <fullName evidence="7">O-antigen ligase</fullName>
    </submittedName>
</protein>
<evidence type="ECO:0000313" key="8">
    <source>
        <dbReference type="Proteomes" id="UP000549617"/>
    </source>
</evidence>
<dbReference type="GO" id="GO:0016020">
    <property type="term" value="C:membrane"/>
    <property type="evidence" value="ECO:0007669"/>
    <property type="project" value="UniProtKB-SubCell"/>
</dbReference>
<dbReference type="GO" id="GO:0016874">
    <property type="term" value="F:ligase activity"/>
    <property type="evidence" value="ECO:0007669"/>
    <property type="project" value="UniProtKB-KW"/>
</dbReference>
<feature type="transmembrane region" description="Helical" evidence="5">
    <location>
        <begin position="448"/>
        <end position="466"/>
    </location>
</feature>
<feature type="transmembrane region" description="Helical" evidence="5">
    <location>
        <begin position="132"/>
        <end position="152"/>
    </location>
</feature>
<feature type="domain" description="O-antigen ligase-related" evidence="6">
    <location>
        <begin position="246"/>
        <end position="392"/>
    </location>
</feature>
<gene>
    <name evidence="7" type="ORF">FHS49_001763</name>
</gene>
<feature type="transmembrane region" description="Helical" evidence="5">
    <location>
        <begin position="208"/>
        <end position="225"/>
    </location>
</feature>
<sequence length="471" mass="51153">MKRYSIRRIFSFASTSTPDRMPFAVALILIISAFFMVGGGRDDLSSLLIWRPLSAFLLMLAIAQYGLEAWRNGRALLLFCAAVLGLVALHLVPLPPAIWTALPGRDFLVNIYESAGMALPWQPLSMAQARTWNALFSLAGPLAVIVVVLVLEKRRHQQLLLLLLGVGFLSGVIGMIQAIGPSNGLLYFYRITNIGTSVGFFANRNHQAILLATMYPLLAANLSLFKGRPDRLFFYRSITIAGGGLLIPLILMTGSRGGLVLMVVGLAAAWWVYKAPVATGRVVGIRSEHRSRLIGVGLAVVLSLASIIVLVSTPALQRLLETDAASELRVQALPSILEATQRFFPFGSGIGTFVETYQIFEPDALISTSYFNHAHNDLAEIVMTGGIPALVLATWAVVLGVLTFIALMRRRAVRPSDADFLFHIMGRAGLAVLAMLALASFADYPLRVPSLMLYAAVAAAWCSNAYRLGRK</sequence>
<comment type="caution">
    <text evidence="7">The sequence shown here is derived from an EMBL/GenBank/DDBJ whole genome shotgun (WGS) entry which is preliminary data.</text>
</comment>
<evidence type="ECO:0000256" key="2">
    <source>
        <dbReference type="ARBA" id="ARBA00022692"/>
    </source>
</evidence>
<dbReference type="PANTHER" id="PTHR37422">
    <property type="entry name" value="TEICHURONIC ACID BIOSYNTHESIS PROTEIN TUAE"/>
    <property type="match status" value="1"/>
</dbReference>
<dbReference type="RefSeq" id="WP_184017521.1">
    <property type="nucleotide sequence ID" value="NZ_JACIJC010000003.1"/>
</dbReference>
<dbReference type="PANTHER" id="PTHR37422:SF23">
    <property type="entry name" value="TEICHURONIC ACID BIOSYNTHESIS PROTEIN TUAE"/>
    <property type="match status" value="1"/>
</dbReference>
<dbReference type="Proteomes" id="UP000549617">
    <property type="component" value="Unassembled WGS sequence"/>
</dbReference>
<name>A0A7W9AHF0_9SPHN</name>
<feature type="transmembrane region" description="Helical" evidence="5">
    <location>
        <begin position="232"/>
        <end position="251"/>
    </location>
</feature>
<dbReference type="Pfam" id="PF04932">
    <property type="entry name" value="Wzy_C"/>
    <property type="match status" value="1"/>
</dbReference>
<keyword evidence="4 5" id="KW-0472">Membrane</keyword>
<keyword evidence="2 5" id="KW-0812">Transmembrane</keyword>
<feature type="transmembrane region" description="Helical" evidence="5">
    <location>
        <begin position="44"/>
        <end position="63"/>
    </location>
</feature>
<dbReference type="InterPro" id="IPR007016">
    <property type="entry name" value="O-antigen_ligase-rel_domated"/>
</dbReference>
<dbReference type="EMBL" id="JACIJC010000003">
    <property type="protein sequence ID" value="MBB5685747.1"/>
    <property type="molecule type" value="Genomic_DNA"/>
</dbReference>
<feature type="transmembrane region" description="Helical" evidence="5">
    <location>
        <begin position="293"/>
        <end position="311"/>
    </location>
</feature>
<dbReference type="AlphaFoldDB" id="A0A7W9AHF0"/>
<proteinExistence type="predicted"/>
<organism evidence="7 8">
    <name type="scientific">Sphingobium boeckii</name>
    <dbReference type="NCBI Taxonomy" id="1082345"/>
    <lineage>
        <taxon>Bacteria</taxon>
        <taxon>Pseudomonadati</taxon>
        <taxon>Pseudomonadota</taxon>
        <taxon>Alphaproteobacteria</taxon>
        <taxon>Sphingomonadales</taxon>
        <taxon>Sphingomonadaceae</taxon>
        <taxon>Sphingobium</taxon>
    </lineage>
</organism>
<evidence type="ECO:0000256" key="4">
    <source>
        <dbReference type="ARBA" id="ARBA00023136"/>
    </source>
</evidence>
<feature type="transmembrane region" description="Helical" evidence="5">
    <location>
        <begin position="257"/>
        <end position="273"/>
    </location>
</feature>
<reference evidence="7 8" key="1">
    <citation type="submission" date="2020-08" db="EMBL/GenBank/DDBJ databases">
        <title>Genomic Encyclopedia of Type Strains, Phase IV (KMG-IV): sequencing the most valuable type-strain genomes for metagenomic binning, comparative biology and taxonomic classification.</title>
        <authorList>
            <person name="Goeker M."/>
        </authorList>
    </citation>
    <scope>NUCLEOTIDE SEQUENCE [LARGE SCALE GENOMIC DNA]</scope>
    <source>
        <strain evidence="7 8">DSM 25079</strain>
    </source>
</reference>
<dbReference type="InterPro" id="IPR051533">
    <property type="entry name" value="WaaL-like"/>
</dbReference>
<evidence type="ECO:0000313" key="7">
    <source>
        <dbReference type="EMBL" id="MBB5685747.1"/>
    </source>
</evidence>
<comment type="subcellular location">
    <subcellularLocation>
        <location evidence="1">Membrane</location>
        <topology evidence="1">Multi-pass membrane protein</topology>
    </subcellularLocation>
</comment>
<accession>A0A7W9AHF0</accession>
<evidence type="ECO:0000256" key="5">
    <source>
        <dbReference type="SAM" id="Phobius"/>
    </source>
</evidence>
<feature type="transmembrane region" description="Helical" evidence="5">
    <location>
        <begin position="159"/>
        <end position="180"/>
    </location>
</feature>
<feature type="transmembrane region" description="Helical" evidence="5">
    <location>
        <begin position="21"/>
        <end position="38"/>
    </location>
</feature>
<evidence type="ECO:0000256" key="3">
    <source>
        <dbReference type="ARBA" id="ARBA00022989"/>
    </source>
</evidence>
<evidence type="ECO:0000259" key="6">
    <source>
        <dbReference type="Pfam" id="PF04932"/>
    </source>
</evidence>
<evidence type="ECO:0000256" key="1">
    <source>
        <dbReference type="ARBA" id="ARBA00004141"/>
    </source>
</evidence>
<feature type="transmembrane region" description="Helical" evidence="5">
    <location>
        <begin position="420"/>
        <end position="442"/>
    </location>
</feature>
<feature type="transmembrane region" description="Helical" evidence="5">
    <location>
        <begin position="387"/>
        <end position="408"/>
    </location>
</feature>